<evidence type="ECO:0000256" key="1">
    <source>
        <dbReference type="SAM" id="SignalP"/>
    </source>
</evidence>
<protein>
    <recommendedName>
        <fullName evidence="4">DUF3757 domain-containing protein</fullName>
    </recommendedName>
</protein>
<keyword evidence="3" id="KW-1185">Reference proteome</keyword>
<dbReference type="EMBL" id="PCQL01000009">
    <property type="protein sequence ID" value="PRC19410.1"/>
    <property type="molecule type" value="Genomic_DNA"/>
</dbReference>
<reference evidence="2 3" key="1">
    <citation type="submission" date="2017-09" db="EMBL/GenBank/DDBJ databases">
        <title>Genomic, metabolic, and phenotypic characteristics of bacterial isolates from the natural microbiome of the model nematode Caenorhabditis elegans.</title>
        <authorList>
            <person name="Zimmermann J."/>
            <person name="Obeng N."/>
            <person name="Yang W."/>
            <person name="Obeng O."/>
            <person name="Kissoyan K."/>
            <person name="Pees B."/>
            <person name="Dirksen P."/>
            <person name="Hoppner M."/>
            <person name="Franke A."/>
            <person name="Rosenstiel P."/>
            <person name="Leippe M."/>
            <person name="Dierking K."/>
            <person name="Kaleta C."/>
            <person name="Schulenburg H."/>
        </authorList>
    </citation>
    <scope>NUCLEOTIDE SEQUENCE [LARGE SCALE GENOMIC DNA]</scope>
    <source>
        <strain evidence="2 3">MYb117</strain>
    </source>
</reference>
<dbReference type="InterPro" id="IPR022231">
    <property type="entry name" value="DUF3757"/>
</dbReference>
<organism evidence="2 3">
    <name type="scientific">Pseudomonas poae</name>
    <dbReference type="NCBI Taxonomy" id="200451"/>
    <lineage>
        <taxon>Bacteria</taxon>
        <taxon>Pseudomonadati</taxon>
        <taxon>Pseudomonadota</taxon>
        <taxon>Gammaproteobacteria</taxon>
        <taxon>Pseudomonadales</taxon>
        <taxon>Pseudomonadaceae</taxon>
        <taxon>Pseudomonas</taxon>
    </lineage>
</organism>
<feature type="chain" id="PRO_5015677631" description="DUF3757 domain-containing protein" evidence="1">
    <location>
        <begin position="20"/>
        <end position="144"/>
    </location>
</feature>
<name>A0A2S9EU46_9PSED</name>
<feature type="signal peptide" evidence="1">
    <location>
        <begin position="1"/>
        <end position="19"/>
    </location>
</feature>
<dbReference type="AlphaFoldDB" id="A0A2S9EU46"/>
<keyword evidence="1" id="KW-0732">Signal</keyword>
<evidence type="ECO:0008006" key="4">
    <source>
        <dbReference type="Google" id="ProtNLM"/>
    </source>
</evidence>
<gene>
    <name evidence="2" type="ORF">CQZ99_11575</name>
</gene>
<dbReference type="RefSeq" id="WP_105696814.1">
    <property type="nucleotide sequence ID" value="NZ_CP159260.1"/>
</dbReference>
<comment type="caution">
    <text evidence="2">The sequence shown here is derived from an EMBL/GenBank/DDBJ whole genome shotgun (WGS) entry which is preliminary data.</text>
</comment>
<dbReference type="Proteomes" id="UP000238045">
    <property type="component" value="Unassembled WGS sequence"/>
</dbReference>
<evidence type="ECO:0000313" key="2">
    <source>
        <dbReference type="EMBL" id="PRC19410.1"/>
    </source>
</evidence>
<evidence type="ECO:0000313" key="3">
    <source>
        <dbReference type="Proteomes" id="UP000238045"/>
    </source>
</evidence>
<accession>A0A2S9EU46</accession>
<dbReference type="Pfam" id="PF12582">
    <property type="entry name" value="DUF3757"/>
    <property type="match status" value="1"/>
</dbReference>
<sequence>MFKQVVCSVLLLGSVIAQAKAELGCPYPSSIRFAQGYFQSDNGKAFWQSTKVRSRDFIDVFIGAVFTPSTGQERDNGYLEKCIYRTGAGQVVALRYVGPEAVKSMSLTSTLHWDIARGPFGQDIYICQDSQPDNCAFVLNQPTL</sequence>
<proteinExistence type="predicted"/>